<evidence type="ECO:0000313" key="14">
    <source>
        <dbReference type="Proteomes" id="UP000318571"/>
    </source>
</evidence>
<keyword evidence="8" id="KW-0325">Glycoprotein</keyword>
<keyword evidence="4 11" id="KW-0732">Signal</keyword>
<reference evidence="13 14" key="1">
    <citation type="journal article" date="2018" name="Nat. Ecol. Evol.">
        <title>Genomic signatures of mitonuclear coevolution across populations of Tigriopus californicus.</title>
        <authorList>
            <person name="Barreto F.S."/>
            <person name="Watson E.T."/>
            <person name="Lima T.G."/>
            <person name="Willett C.S."/>
            <person name="Edmands S."/>
            <person name="Li W."/>
            <person name="Burton R.S."/>
        </authorList>
    </citation>
    <scope>NUCLEOTIDE SEQUENCE [LARGE SCALE GENOMIC DNA]</scope>
    <source>
        <strain evidence="13 14">San Diego</strain>
    </source>
</reference>
<comment type="caution">
    <text evidence="13">The sequence shown here is derived from an EMBL/GenBank/DDBJ whole genome shotgun (WGS) entry which is preliminary data.</text>
</comment>
<dbReference type="InterPro" id="IPR003006">
    <property type="entry name" value="Ig/MHC_CS"/>
</dbReference>
<dbReference type="InterPro" id="IPR036179">
    <property type="entry name" value="Ig-like_dom_sf"/>
</dbReference>
<evidence type="ECO:0000256" key="7">
    <source>
        <dbReference type="ARBA" id="ARBA00023157"/>
    </source>
</evidence>
<keyword evidence="6 10" id="KW-0472">Membrane</keyword>
<evidence type="ECO:0000313" key="13">
    <source>
        <dbReference type="EMBL" id="TRY67834.1"/>
    </source>
</evidence>
<feature type="domain" description="Ig-like" evidence="12">
    <location>
        <begin position="854"/>
        <end position="943"/>
    </location>
</feature>
<dbReference type="InterPro" id="IPR007110">
    <property type="entry name" value="Ig-like_dom"/>
</dbReference>
<evidence type="ECO:0000256" key="1">
    <source>
        <dbReference type="ARBA" id="ARBA00004236"/>
    </source>
</evidence>
<dbReference type="SMART" id="SM00406">
    <property type="entry name" value="IGv"/>
    <property type="match status" value="2"/>
</dbReference>
<evidence type="ECO:0000256" key="9">
    <source>
        <dbReference type="ARBA" id="ARBA00023319"/>
    </source>
</evidence>
<evidence type="ECO:0000256" key="3">
    <source>
        <dbReference type="ARBA" id="ARBA00022475"/>
    </source>
</evidence>
<evidence type="ECO:0000256" key="11">
    <source>
        <dbReference type="SAM" id="SignalP"/>
    </source>
</evidence>
<dbReference type="Pfam" id="PF24681">
    <property type="entry name" value="Kelch_KLHDC2_KLHL20_DRC7"/>
    <property type="match status" value="1"/>
</dbReference>
<keyword evidence="3" id="KW-1003">Cell membrane</keyword>
<dbReference type="PROSITE" id="PS50835">
    <property type="entry name" value="IG_LIKE"/>
    <property type="match status" value="2"/>
</dbReference>
<protein>
    <recommendedName>
        <fullName evidence="12">Ig-like domain-containing protein</fullName>
    </recommendedName>
</protein>
<dbReference type="InterPro" id="IPR013098">
    <property type="entry name" value="Ig_I-set"/>
</dbReference>
<feature type="transmembrane region" description="Helical" evidence="10">
    <location>
        <begin position="1280"/>
        <end position="1301"/>
    </location>
</feature>
<keyword evidence="10" id="KW-0812">Transmembrane</keyword>
<gene>
    <name evidence="13" type="ORF">TCAL_03447</name>
</gene>
<dbReference type="InterPro" id="IPR003599">
    <property type="entry name" value="Ig_sub"/>
</dbReference>
<keyword evidence="5" id="KW-0677">Repeat</keyword>
<feature type="chain" id="PRO_5021825138" description="Ig-like domain-containing protein" evidence="11">
    <location>
        <begin position="22"/>
        <end position="1320"/>
    </location>
</feature>
<evidence type="ECO:0000256" key="10">
    <source>
        <dbReference type="SAM" id="Phobius"/>
    </source>
</evidence>
<dbReference type="SUPFAM" id="SSF50965">
    <property type="entry name" value="Galactose oxidase, central domain"/>
    <property type="match status" value="1"/>
</dbReference>
<evidence type="ECO:0000256" key="4">
    <source>
        <dbReference type="ARBA" id="ARBA00022729"/>
    </source>
</evidence>
<keyword evidence="10" id="KW-1133">Transmembrane helix</keyword>
<dbReference type="InterPro" id="IPR051170">
    <property type="entry name" value="Neural/epithelial_adhesion"/>
</dbReference>
<keyword evidence="7" id="KW-1015">Disulfide bond</keyword>
<dbReference type="Pfam" id="PF13927">
    <property type="entry name" value="Ig_3"/>
    <property type="match status" value="1"/>
</dbReference>
<dbReference type="PANTHER" id="PTHR12231:SF87">
    <property type="entry name" value="DPR-INTERACTING PROTEIN BETA, ISOFORM C"/>
    <property type="match status" value="1"/>
</dbReference>
<dbReference type="InterPro" id="IPR006652">
    <property type="entry name" value="Kelch_1"/>
</dbReference>
<dbReference type="Pfam" id="PF07679">
    <property type="entry name" value="I-set"/>
    <property type="match status" value="2"/>
</dbReference>
<keyword evidence="14" id="KW-1185">Reference proteome</keyword>
<dbReference type="Gene3D" id="2.120.10.80">
    <property type="entry name" value="Kelch-type beta propeller"/>
    <property type="match status" value="3"/>
</dbReference>
<evidence type="ECO:0000259" key="12">
    <source>
        <dbReference type="PROSITE" id="PS50835"/>
    </source>
</evidence>
<keyword evidence="9" id="KW-0393">Immunoglobulin domain</keyword>
<feature type="non-terminal residue" evidence="13">
    <location>
        <position position="1320"/>
    </location>
</feature>
<feature type="transmembrane region" description="Helical" evidence="10">
    <location>
        <begin position="1114"/>
        <end position="1135"/>
    </location>
</feature>
<feature type="signal peptide" evidence="11">
    <location>
        <begin position="1"/>
        <end position="21"/>
    </location>
</feature>
<evidence type="ECO:0000256" key="2">
    <source>
        <dbReference type="ARBA" id="ARBA00022441"/>
    </source>
</evidence>
<dbReference type="InterPro" id="IPR003598">
    <property type="entry name" value="Ig_sub2"/>
</dbReference>
<dbReference type="EMBL" id="VCGU01000011">
    <property type="protein sequence ID" value="TRY67834.1"/>
    <property type="molecule type" value="Genomic_DNA"/>
</dbReference>
<dbReference type="STRING" id="6832.A0A553NQY1"/>
<dbReference type="InterPro" id="IPR011043">
    <property type="entry name" value="Gal_Oxase/kelch_b-propeller"/>
</dbReference>
<feature type="domain" description="Ig-like" evidence="12">
    <location>
        <begin position="752"/>
        <end position="849"/>
    </location>
</feature>
<sequence length="1320" mass="147307">MFPQVFSGPLIVLAISGLVHLQSVPTTSQNDSSSSRPTSGILIVGGNGGTSSVETIHLGTTSTDQGELNGDDVVIQDYPLTIADAVGGWLDNRAVICGGFCRLKKMYYNDCYSMDPLVGNWSQFEAMPEARAGAAVVVIGKKLFITGGETEPFLITKSTVVWNGSTWESGPDLPMPLTEHCAVQLDEKTTLIAGGRQQNNNDPLLSRRSWIYDWASEKWTEVGPMNWPRIDHSCAIVADDNGIEVGAIGGTSSLNAQLTSPELQKMETFDLKSNTWSLKNQPLPVIQERVIWGSTLSNLDGKLILIGGQDLSDRRLKSMFEYSRHFGFKWVSTTMSTRRSGHVAIVMGEPSPPTNEGQKANLATLPDFILVGGGQSDSVPLAEILSFRPSTKMNDNDAEITNFPTQLLGATGQEFQGKATVCGGLDLDQKMLSSKCFHWDNSRQEWVSLSNLALGRKGAASIVFEGKLWVLGGESQFQIEHTTEILGEDGLWSYGPDLPFGLSDLCAVVVDSKSFMVIGGTQREVESNSLQSRHVWLYNASSPSSPWEELAPLQVKRMNHACGTFMADGRNKRVIVAGGDNRDRTTLSNVRHPEWFDFEAQEWVLSQQTIGGSHDLGLIGADMVESDGRLFLLGGTDLMGRVFRNIYEYQEEFGFHDVEAISMAHGRYDFVALTTMAKGTRSSRKTTTVAWNNANKNTTIGCWSKMDERHVLKRANNQHSRSPASLLELTKLSSAILFLICYLPNPVDAYQPGFISPLENTTVASGRSAHFTCVVKHLGGHKVAWLRSDSKAILAIHTHMVTNNPRMSVEHNGHNSWTLRLSNVQRNDSGIYMCQINTEPMTSQIGMLSVVEAPDILYNETSNDTIVLEGAGSRLRCEARGYPEPTVTWQRENGALIALRHESGKTERVERVEGTDLILNRLTRADMGAYLCIASNGIPSPVSKRIMVHVHYQPINPSRRFQPLEFKESDYSILMTLAIKDVRLSDLGNYTCIARNSMGSVKGTVSLQQMYIPSTTPLPTQMYLDEDLNRTDKHSKKKIDKRRKSKAKYEVEPNVHGRSGTDLSQPTYIYSVNSNQEEYIDSYEEGQMFIMENYYDQSDFIDERIANLQGYAQLLHVIIILVEFAAFGICTWVRFDLDFQQWVREIDWYTYWYCMYVIMIASAFGILNSALAIWAIRGDRIGMIFMNSMITVLLILMELVGAVIILVFGVEESTVLVDQLHDVLIELVYKWDDDPRASRILRQIQEYAMKPVPPECRDMITGVEYAYGCQQQLAWWLEPWSATLAALCIFLIIAHTIQVVLESKLRGALREYNEMTDGKT</sequence>
<keyword evidence="2" id="KW-0880">Kelch repeat</keyword>
<evidence type="ECO:0000256" key="6">
    <source>
        <dbReference type="ARBA" id="ARBA00023136"/>
    </source>
</evidence>
<dbReference type="PANTHER" id="PTHR12231">
    <property type="entry name" value="CTX-RELATED TYPE I TRANSMEMBRANE PROTEIN"/>
    <property type="match status" value="1"/>
</dbReference>
<dbReference type="Gene3D" id="2.60.40.10">
    <property type="entry name" value="Immunoglobulins"/>
    <property type="match status" value="3"/>
</dbReference>
<evidence type="ECO:0000256" key="5">
    <source>
        <dbReference type="ARBA" id="ARBA00022737"/>
    </source>
</evidence>
<dbReference type="InterPro" id="IPR013106">
    <property type="entry name" value="Ig_V-set"/>
</dbReference>
<dbReference type="InterPro" id="IPR015915">
    <property type="entry name" value="Kelch-typ_b-propeller"/>
</dbReference>
<dbReference type="GO" id="GO:0005886">
    <property type="term" value="C:plasma membrane"/>
    <property type="evidence" value="ECO:0007669"/>
    <property type="project" value="UniProtKB-SubCell"/>
</dbReference>
<dbReference type="SUPFAM" id="SSF117281">
    <property type="entry name" value="Kelch motif"/>
    <property type="match status" value="1"/>
</dbReference>
<dbReference type="SUPFAM" id="SSF48726">
    <property type="entry name" value="Immunoglobulin"/>
    <property type="match status" value="2"/>
</dbReference>
<dbReference type="PROSITE" id="PS00290">
    <property type="entry name" value="IG_MHC"/>
    <property type="match status" value="1"/>
</dbReference>
<proteinExistence type="predicted"/>
<dbReference type="SMART" id="SM00408">
    <property type="entry name" value="IGc2"/>
    <property type="match status" value="2"/>
</dbReference>
<comment type="subcellular location">
    <subcellularLocation>
        <location evidence="1">Cell membrane</location>
    </subcellularLocation>
</comment>
<name>A0A553NQY1_TIGCA</name>
<feature type="transmembrane region" description="Helical" evidence="10">
    <location>
        <begin position="1155"/>
        <end position="1176"/>
    </location>
</feature>
<dbReference type="InterPro" id="IPR013783">
    <property type="entry name" value="Ig-like_fold"/>
</dbReference>
<dbReference type="GO" id="GO:0043005">
    <property type="term" value="C:neuron projection"/>
    <property type="evidence" value="ECO:0007669"/>
    <property type="project" value="TreeGrafter"/>
</dbReference>
<accession>A0A553NQY1</accession>
<dbReference type="SMART" id="SM00612">
    <property type="entry name" value="Kelch"/>
    <property type="match status" value="7"/>
</dbReference>
<dbReference type="Proteomes" id="UP000318571">
    <property type="component" value="Chromosome 4"/>
</dbReference>
<dbReference type="SMART" id="SM00409">
    <property type="entry name" value="IG"/>
    <property type="match status" value="2"/>
</dbReference>
<evidence type="ECO:0000256" key="8">
    <source>
        <dbReference type="ARBA" id="ARBA00023180"/>
    </source>
</evidence>
<dbReference type="FunFam" id="2.60.40.10:FF:000328">
    <property type="entry name" value="CLUMA_CG000981, isoform A"/>
    <property type="match status" value="1"/>
</dbReference>
<organism evidence="13 14">
    <name type="scientific">Tigriopus californicus</name>
    <name type="common">Marine copepod</name>
    <dbReference type="NCBI Taxonomy" id="6832"/>
    <lineage>
        <taxon>Eukaryota</taxon>
        <taxon>Metazoa</taxon>
        <taxon>Ecdysozoa</taxon>
        <taxon>Arthropoda</taxon>
        <taxon>Crustacea</taxon>
        <taxon>Multicrustacea</taxon>
        <taxon>Hexanauplia</taxon>
        <taxon>Copepoda</taxon>
        <taxon>Harpacticoida</taxon>
        <taxon>Harpacticidae</taxon>
        <taxon>Tigriopus</taxon>
    </lineage>
</organism>
<feature type="transmembrane region" description="Helical" evidence="10">
    <location>
        <begin position="1188"/>
        <end position="1210"/>
    </location>
</feature>